<evidence type="ECO:0000313" key="2">
    <source>
        <dbReference type="Proteomes" id="UP000176204"/>
    </source>
</evidence>
<dbReference type="EMBL" id="LT629973">
    <property type="protein sequence ID" value="SEH82083.1"/>
    <property type="molecule type" value="Genomic_DNA"/>
</dbReference>
<sequence>MGTVNLSTYAHTTVAFGMHRQTADGQRIGTFFYANGTGTMLNNGSLIAHNNGNPLGNGVLGLGPVSGTTDNGNQGCYALDNVYVYNMWTDSTVINATDLQALTTAAHQRRSGSPIPEPTSAAISLLGLIGWAIRRRRKATAATV</sequence>
<evidence type="ECO:0000313" key="1">
    <source>
        <dbReference type="EMBL" id="SEH82083.1"/>
    </source>
</evidence>
<dbReference type="InterPro" id="IPR013424">
    <property type="entry name" value="Ice-binding_C"/>
</dbReference>
<dbReference type="KEGG" id="agl:PYTT_0988"/>
<protein>
    <submittedName>
        <fullName evidence="1">Pep exosort: pep-cterm protein-sorting domain</fullName>
    </submittedName>
</protein>
<organism evidence="1 2">
    <name type="scientific">Akkermansia glycaniphila</name>
    <dbReference type="NCBI Taxonomy" id="1679444"/>
    <lineage>
        <taxon>Bacteria</taxon>
        <taxon>Pseudomonadati</taxon>
        <taxon>Verrucomicrobiota</taxon>
        <taxon>Verrucomicrobiia</taxon>
        <taxon>Verrucomicrobiales</taxon>
        <taxon>Akkermansiaceae</taxon>
        <taxon>Akkermansia</taxon>
    </lineage>
</organism>
<dbReference type="AlphaFoldDB" id="A0A1C7PEK7"/>
<keyword evidence="2" id="KW-1185">Reference proteome</keyword>
<dbReference type="RefSeq" id="WP_067773036.1">
    <property type="nucleotide sequence ID" value="NZ_LIGX01000007.1"/>
</dbReference>
<dbReference type="Proteomes" id="UP000176204">
    <property type="component" value="Chromosome I"/>
</dbReference>
<reference evidence="2" key="1">
    <citation type="submission" date="2016-09" db="EMBL/GenBank/DDBJ databases">
        <authorList>
            <person name="Koehorst J."/>
        </authorList>
    </citation>
    <scope>NUCLEOTIDE SEQUENCE [LARGE SCALE GENOMIC DNA]</scope>
</reference>
<accession>A0A1C7PEK7</accession>
<proteinExistence type="predicted"/>
<name>A0A1C7PEK7_9BACT</name>
<gene>
    <name evidence="1" type="ORF">PYTT_0988</name>
</gene>
<dbReference type="NCBIfam" id="TIGR02595">
    <property type="entry name" value="PEP_CTERM"/>
    <property type="match status" value="1"/>
</dbReference>